<keyword evidence="3" id="KW-0238">DNA-binding</keyword>
<dbReference type="InterPro" id="IPR011051">
    <property type="entry name" value="RmlC_Cupin_sf"/>
</dbReference>
<reference evidence="6 7" key="1">
    <citation type="submission" date="2018-03" db="EMBL/GenBank/DDBJ databases">
        <title>Diversity of phytobeneficial traits revealed by whole-genome analysis of worldwide-isolated phenazine-producing Pseudomonas spp.</title>
        <authorList>
            <person name="Biessy A."/>
            <person name="Novinscak A."/>
            <person name="Blom J."/>
            <person name="Leger G."/>
            <person name="Thomashow L.S."/>
            <person name="Cazorla F.M."/>
            <person name="Josic D."/>
            <person name="Filion M."/>
        </authorList>
    </citation>
    <scope>NUCLEOTIDE SEQUENCE [LARGE SCALE GENOMIC DNA]</scope>
    <source>
        <strain evidence="6 7">B25</strain>
    </source>
</reference>
<dbReference type="AlphaFoldDB" id="A0A3G7THZ8"/>
<dbReference type="PROSITE" id="PS00041">
    <property type="entry name" value="HTH_ARAC_FAMILY_1"/>
    <property type="match status" value="1"/>
</dbReference>
<dbReference type="Pfam" id="PF07883">
    <property type="entry name" value="Cupin_2"/>
    <property type="match status" value="1"/>
</dbReference>
<dbReference type="SMART" id="SM00342">
    <property type="entry name" value="HTH_ARAC"/>
    <property type="match status" value="1"/>
</dbReference>
<dbReference type="GO" id="GO:0009893">
    <property type="term" value="P:positive regulation of metabolic process"/>
    <property type="evidence" value="ECO:0007669"/>
    <property type="project" value="UniProtKB-ARBA"/>
</dbReference>
<dbReference type="CDD" id="cd06124">
    <property type="entry name" value="cupin_NimR-like_N"/>
    <property type="match status" value="1"/>
</dbReference>
<dbReference type="PRINTS" id="PR00032">
    <property type="entry name" value="HTHARAC"/>
</dbReference>
<dbReference type="Gene3D" id="2.60.120.10">
    <property type="entry name" value="Jelly Rolls"/>
    <property type="match status" value="1"/>
</dbReference>
<dbReference type="PANTHER" id="PTHR11019:SF199">
    <property type="entry name" value="HTH-TYPE TRANSCRIPTIONAL REGULATOR NIMR"/>
    <property type="match status" value="1"/>
</dbReference>
<dbReference type="InterPro" id="IPR009057">
    <property type="entry name" value="Homeodomain-like_sf"/>
</dbReference>
<dbReference type="PANTHER" id="PTHR11019">
    <property type="entry name" value="HTH-TYPE TRANSCRIPTIONAL REGULATOR NIMR"/>
    <property type="match status" value="1"/>
</dbReference>
<dbReference type="InterPro" id="IPR014710">
    <property type="entry name" value="RmlC-like_jellyroll"/>
</dbReference>
<keyword evidence="4" id="KW-0804">Transcription</keyword>
<dbReference type="InterPro" id="IPR018060">
    <property type="entry name" value="HTH_AraC"/>
</dbReference>
<dbReference type="SUPFAM" id="SSF51182">
    <property type="entry name" value="RmlC-like cupins"/>
    <property type="match status" value="1"/>
</dbReference>
<sequence length="261" mass="30127">MLQTTNWMTTAAPNVEQLPCNVYLRSQNLSTREMCTRHSHRWNQFVYAVSGVLLVTVADNWFVITPEQAMWLPTGTLHATGALQQAEFRSLYVADQTDLRMPLEPTMLSVSPLLKALIVELSEIEARNDEQKYIEHVNVLIIEQLNRQPRQDFHLPWPNSSKLRTICEALYAEPADPRSIQSWGEQLGASPRTLARHFEQELGMSLREWRRRLRLFRSLEWLGAGRSVTDIAFDLGYASPSAFIYMFRQQMGYTPSRWGAK</sequence>
<dbReference type="Pfam" id="PF12833">
    <property type="entry name" value="HTH_18"/>
    <property type="match status" value="1"/>
</dbReference>
<dbReference type="Proteomes" id="UP000268048">
    <property type="component" value="Chromosome"/>
</dbReference>
<keyword evidence="1" id="KW-0678">Repressor</keyword>
<evidence type="ECO:0000256" key="3">
    <source>
        <dbReference type="ARBA" id="ARBA00023125"/>
    </source>
</evidence>
<dbReference type="SUPFAM" id="SSF46689">
    <property type="entry name" value="Homeodomain-like"/>
    <property type="match status" value="1"/>
</dbReference>
<keyword evidence="2" id="KW-0805">Transcription regulation</keyword>
<evidence type="ECO:0000259" key="5">
    <source>
        <dbReference type="PROSITE" id="PS01124"/>
    </source>
</evidence>
<dbReference type="GO" id="GO:0043565">
    <property type="term" value="F:sequence-specific DNA binding"/>
    <property type="evidence" value="ECO:0007669"/>
    <property type="project" value="InterPro"/>
</dbReference>
<evidence type="ECO:0000256" key="4">
    <source>
        <dbReference type="ARBA" id="ARBA00023163"/>
    </source>
</evidence>
<dbReference type="EMBL" id="CP027753">
    <property type="protein sequence ID" value="AZE46713.1"/>
    <property type="molecule type" value="Genomic_DNA"/>
</dbReference>
<protein>
    <submittedName>
        <fullName evidence="6">Transcriptional regulator, AraC family</fullName>
    </submittedName>
</protein>
<dbReference type="PROSITE" id="PS01124">
    <property type="entry name" value="HTH_ARAC_FAMILY_2"/>
    <property type="match status" value="1"/>
</dbReference>
<dbReference type="InterPro" id="IPR020449">
    <property type="entry name" value="Tscrpt_reg_AraC-type_HTH"/>
</dbReference>
<dbReference type="InterPro" id="IPR013096">
    <property type="entry name" value="Cupin_2"/>
</dbReference>
<dbReference type="FunFam" id="1.10.10.60:FF:000132">
    <property type="entry name" value="AraC family transcriptional regulator"/>
    <property type="match status" value="1"/>
</dbReference>
<evidence type="ECO:0000256" key="2">
    <source>
        <dbReference type="ARBA" id="ARBA00023015"/>
    </source>
</evidence>
<evidence type="ECO:0000256" key="1">
    <source>
        <dbReference type="ARBA" id="ARBA00022491"/>
    </source>
</evidence>
<feature type="domain" description="HTH araC/xylS-type" evidence="5">
    <location>
        <begin position="164"/>
        <end position="261"/>
    </location>
</feature>
<name>A0A3G7THZ8_9PSED</name>
<proteinExistence type="predicted"/>
<organism evidence="6 7">
    <name type="scientific">Pseudomonas chlororaphis</name>
    <dbReference type="NCBI Taxonomy" id="587753"/>
    <lineage>
        <taxon>Bacteria</taxon>
        <taxon>Pseudomonadati</taxon>
        <taxon>Pseudomonadota</taxon>
        <taxon>Gammaproteobacteria</taxon>
        <taxon>Pseudomonadales</taxon>
        <taxon>Pseudomonadaceae</taxon>
        <taxon>Pseudomonas</taxon>
    </lineage>
</organism>
<dbReference type="GO" id="GO:0003700">
    <property type="term" value="F:DNA-binding transcription factor activity"/>
    <property type="evidence" value="ECO:0007669"/>
    <property type="project" value="InterPro"/>
</dbReference>
<gene>
    <name evidence="6" type="ORF">C4K04_1021</name>
</gene>
<evidence type="ECO:0000313" key="7">
    <source>
        <dbReference type="Proteomes" id="UP000268048"/>
    </source>
</evidence>
<dbReference type="Gene3D" id="1.10.10.60">
    <property type="entry name" value="Homeodomain-like"/>
    <property type="match status" value="1"/>
</dbReference>
<dbReference type="RefSeq" id="WP_124319213.1">
    <property type="nucleotide sequence ID" value="NZ_CP027753.1"/>
</dbReference>
<evidence type="ECO:0000313" key="6">
    <source>
        <dbReference type="EMBL" id="AZE46713.1"/>
    </source>
</evidence>
<accession>A0A3G7THZ8</accession>
<dbReference type="InterPro" id="IPR018062">
    <property type="entry name" value="HTH_AraC-typ_CS"/>
</dbReference>